<comment type="caution">
    <text evidence="3">The sequence shown here is derived from an EMBL/GenBank/DDBJ whole genome shotgun (WGS) entry which is preliminary data.</text>
</comment>
<keyword evidence="2" id="KW-0677">Repeat</keyword>
<proteinExistence type="predicted"/>
<dbReference type="SMART" id="SM00369">
    <property type="entry name" value="LRR_TYP"/>
    <property type="match status" value="3"/>
</dbReference>
<dbReference type="InterPro" id="IPR032675">
    <property type="entry name" value="LRR_dom_sf"/>
</dbReference>
<dbReference type="InterPro" id="IPR001611">
    <property type="entry name" value="Leu-rich_rpt"/>
</dbReference>
<dbReference type="AlphaFoldDB" id="A0A1Y3B3A7"/>
<dbReference type="Pfam" id="PF00560">
    <property type="entry name" value="LRR_1"/>
    <property type="match status" value="3"/>
</dbReference>
<evidence type="ECO:0000313" key="4">
    <source>
        <dbReference type="Proteomes" id="UP000194236"/>
    </source>
</evidence>
<reference evidence="3 4" key="1">
    <citation type="submission" date="2017-03" db="EMBL/GenBank/DDBJ databases">
        <title>Genome Survey of Euroglyphus maynei.</title>
        <authorList>
            <person name="Arlian L.G."/>
            <person name="Morgan M.S."/>
            <person name="Rider S.D."/>
        </authorList>
    </citation>
    <scope>NUCLEOTIDE SEQUENCE [LARGE SCALE GENOMIC DNA]</scope>
    <source>
        <strain evidence="3">Arlian Lab</strain>
        <tissue evidence="3">Whole body</tissue>
    </source>
</reference>
<name>A0A1Y3B3A7_EURMA</name>
<dbReference type="PANTHER" id="PTHR45712">
    <property type="entry name" value="AGAP008170-PA"/>
    <property type="match status" value="1"/>
</dbReference>
<feature type="non-terminal residue" evidence="3">
    <location>
        <position position="1"/>
    </location>
</feature>
<evidence type="ECO:0000256" key="2">
    <source>
        <dbReference type="ARBA" id="ARBA00022737"/>
    </source>
</evidence>
<dbReference type="PROSITE" id="PS51450">
    <property type="entry name" value="LRR"/>
    <property type="match status" value="2"/>
</dbReference>
<dbReference type="SMART" id="SM00365">
    <property type="entry name" value="LRR_SD22"/>
    <property type="match status" value="2"/>
</dbReference>
<evidence type="ECO:0008006" key="5">
    <source>
        <dbReference type="Google" id="ProtNLM"/>
    </source>
</evidence>
<protein>
    <recommendedName>
        <fullName evidence="5">Leucine rich repeat containing protein</fullName>
    </recommendedName>
</protein>
<dbReference type="InterPro" id="IPR050333">
    <property type="entry name" value="SLRP"/>
</dbReference>
<dbReference type="OrthoDB" id="6516344at2759"/>
<dbReference type="EMBL" id="MUJZ01045784">
    <property type="protein sequence ID" value="OTF74697.1"/>
    <property type="molecule type" value="Genomic_DNA"/>
</dbReference>
<dbReference type="GO" id="GO:0005615">
    <property type="term" value="C:extracellular space"/>
    <property type="evidence" value="ECO:0007669"/>
    <property type="project" value="TreeGrafter"/>
</dbReference>
<dbReference type="Gene3D" id="3.80.10.10">
    <property type="entry name" value="Ribonuclease Inhibitor"/>
    <property type="match status" value="1"/>
</dbReference>
<sequence>KINNERIFVDQFIIRNLNPELIFQRDSLEINWLEISDIEMNSFQWSSNHENSYINQLILSNVRILPQLLYLVQSSWNHLSMIHLDSYKLIGEDRLQTSNHFLIFDKPFGEHSKLKTLNMIRCNIKSLAGVDLLKNVKNLRILSLAHNQLTSIDNVNFFPQNSNEFRSLDLSHNQLRSLPIDWQLPSSLIHLHLDNNQIAILPDSVYHLNNLREFWFQQNRLNCENVKQKFGEKIPEIFICWTDKIVTTNKTNDIMEYLARFHRD</sequence>
<gene>
    <name evidence="3" type="ORF">BLA29_004875</name>
</gene>
<dbReference type="InterPro" id="IPR003591">
    <property type="entry name" value="Leu-rich_rpt_typical-subtyp"/>
</dbReference>
<keyword evidence="1" id="KW-0433">Leucine-rich repeat</keyword>
<evidence type="ECO:0000256" key="1">
    <source>
        <dbReference type="ARBA" id="ARBA00022614"/>
    </source>
</evidence>
<dbReference type="SUPFAM" id="SSF52058">
    <property type="entry name" value="L domain-like"/>
    <property type="match status" value="1"/>
</dbReference>
<dbReference type="PANTHER" id="PTHR45712:SF22">
    <property type="entry name" value="INSULIN-LIKE GROWTH FACTOR-BINDING PROTEIN COMPLEX ACID LABILE SUBUNIT"/>
    <property type="match status" value="1"/>
</dbReference>
<evidence type="ECO:0000313" key="3">
    <source>
        <dbReference type="EMBL" id="OTF74697.1"/>
    </source>
</evidence>
<dbReference type="Proteomes" id="UP000194236">
    <property type="component" value="Unassembled WGS sequence"/>
</dbReference>
<accession>A0A1Y3B3A7</accession>
<keyword evidence="4" id="KW-1185">Reference proteome</keyword>
<organism evidence="3 4">
    <name type="scientific">Euroglyphus maynei</name>
    <name type="common">Mayne's house dust mite</name>
    <dbReference type="NCBI Taxonomy" id="6958"/>
    <lineage>
        <taxon>Eukaryota</taxon>
        <taxon>Metazoa</taxon>
        <taxon>Ecdysozoa</taxon>
        <taxon>Arthropoda</taxon>
        <taxon>Chelicerata</taxon>
        <taxon>Arachnida</taxon>
        <taxon>Acari</taxon>
        <taxon>Acariformes</taxon>
        <taxon>Sarcoptiformes</taxon>
        <taxon>Astigmata</taxon>
        <taxon>Psoroptidia</taxon>
        <taxon>Analgoidea</taxon>
        <taxon>Pyroglyphidae</taxon>
        <taxon>Pyroglyphinae</taxon>
        <taxon>Euroglyphus</taxon>
    </lineage>
</organism>